<evidence type="ECO:0000256" key="1">
    <source>
        <dbReference type="ARBA" id="ARBA00004141"/>
    </source>
</evidence>
<dbReference type="NCBIfam" id="TIGR00728">
    <property type="entry name" value="OPT_sfam"/>
    <property type="match status" value="1"/>
</dbReference>
<feature type="transmembrane region" description="Helical" evidence="8">
    <location>
        <begin position="490"/>
        <end position="511"/>
    </location>
</feature>
<feature type="transmembrane region" description="Helical" evidence="8">
    <location>
        <begin position="159"/>
        <end position="177"/>
    </location>
</feature>
<evidence type="ECO:0000256" key="3">
    <source>
        <dbReference type="ARBA" id="ARBA00022692"/>
    </source>
</evidence>
<reference evidence="9" key="1">
    <citation type="submission" date="2021-02" db="EMBL/GenBank/DDBJ databases">
        <authorList>
            <person name="Nowell W R."/>
        </authorList>
    </citation>
    <scope>NUCLEOTIDE SEQUENCE</scope>
</reference>
<comment type="caution">
    <text evidence="9">The sequence shown here is derived from an EMBL/GenBank/DDBJ whole genome shotgun (WGS) entry which is preliminary data.</text>
</comment>
<dbReference type="AlphaFoldDB" id="A0A8S2EK28"/>
<feature type="transmembrane region" description="Helical" evidence="8">
    <location>
        <begin position="224"/>
        <end position="246"/>
    </location>
</feature>
<keyword evidence="6 8" id="KW-1133">Transmembrane helix</keyword>
<evidence type="ECO:0008006" key="12">
    <source>
        <dbReference type="Google" id="ProtNLM"/>
    </source>
</evidence>
<keyword evidence="2" id="KW-0813">Transport</keyword>
<feature type="transmembrane region" description="Helical" evidence="8">
    <location>
        <begin position="266"/>
        <end position="287"/>
    </location>
</feature>
<dbReference type="InterPro" id="IPR004813">
    <property type="entry name" value="OPT"/>
</dbReference>
<feature type="transmembrane region" description="Helical" evidence="8">
    <location>
        <begin position="128"/>
        <end position="147"/>
    </location>
</feature>
<evidence type="ECO:0000313" key="9">
    <source>
        <dbReference type="EMBL" id="CAF1164844.1"/>
    </source>
</evidence>
<feature type="transmembrane region" description="Helical" evidence="8">
    <location>
        <begin position="82"/>
        <end position="100"/>
    </location>
</feature>
<feature type="transmembrane region" description="Helical" evidence="8">
    <location>
        <begin position="416"/>
        <end position="435"/>
    </location>
</feature>
<evidence type="ECO:0000256" key="8">
    <source>
        <dbReference type="SAM" id="Phobius"/>
    </source>
</evidence>
<accession>A0A8S2EK28</accession>
<dbReference type="GO" id="GO:0016020">
    <property type="term" value="C:membrane"/>
    <property type="evidence" value="ECO:0007669"/>
    <property type="project" value="UniProtKB-SubCell"/>
</dbReference>
<feature type="transmembrane region" description="Helical" evidence="8">
    <location>
        <begin position="441"/>
        <end position="462"/>
    </location>
</feature>
<evidence type="ECO:0000313" key="10">
    <source>
        <dbReference type="EMBL" id="CAF3976502.1"/>
    </source>
</evidence>
<evidence type="ECO:0000313" key="11">
    <source>
        <dbReference type="Proteomes" id="UP000677228"/>
    </source>
</evidence>
<feature type="transmembrane region" description="Helical" evidence="8">
    <location>
        <begin position="363"/>
        <end position="382"/>
    </location>
</feature>
<dbReference type="PANTHER" id="PTHR22601">
    <property type="entry name" value="ISP4 LIKE PROTEIN"/>
    <property type="match status" value="1"/>
</dbReference>
<keyword evidence="4" id="KW-0571">Peptide transport</keyword>
<feature type="transmembrane region" description="Helical" evidence="8">
    <location>
        <begin position="523"/>
        <end position="542"/>
    </location>
</feature>
<name>A0A8S2EK28_9BILA</name>
<sequence>MNRIPNDNDSYEIAITDNISSDDANVVNEYIDSAQASYEETGGIVSNKDDPDTLCVTFRSLFLGLSFNLLLATLNQYFIFKTVTYTFHYVLVLLLAYPMGKTMELCLPRKTLGSFSLNPGPFTIKEHALIFLMAYVASINVSAIDVVAIEYRINPRSNFVEGLFLVISSQVLGYGMAGIMRRFLVWPSEMIWPTILPYIALLRTLHEREPPLTHRWLKLTRLKFFILFSVGQMIYYWLPGYIMPVLSTFSWMCMINPNNRLLSQLTGHYGLGMGSFQFNWLSLTYGLPSPILVPRWAQINVLVSFVFFVWFLIPILYYTNVWDFKNMPLISLSLFFPNGKYYSPKIDISGTTEPFRMSVSNVLSIYFTFAFFPTLITHTIVFHGKDIWKQFRTSFKNRQNDVHCVLMSRYPEAPEWWYLILFLGSFIVAAVICRYGQYMPWYLLFLALPLSFACLLPVGILLSITNLSLNTTVLVAIIGSIIQHGDIVGASTFATFAFGTFNQALSLSVYLKFGHYMKLSPRSIFIIQLVMTIVAAISRFLMASYLSKHIPNLCNENKDWSCSNLLTTGTFYAVLVYSDPKKLFGQDSMYANMLYIILIGALLPILIWIIQWRYSKMKWLKYVHIPIMFMQVTLVGFLPADTFPSWLLLGFIFHTVIRMWWWNRYALLFTIAMDFGVQTSVFFLFFILKYQSINFPSWWGTQEVKSADMEIQMYVYAVCLTLRPQSCRGRWGGA</sequence>
<feature type="transmembrane region" description="Helical" evidence="8">
    <location>
        <begin position="299"/>
        <end position="319"/>
    </location>
</feature>
<dbReference type="EMBL" id="CAJNOK010012504">
    <property type="protein sequence ID" value="CAF1164844.1"/>
    <property type="molecule type" value="Genomic_DNA"/>
</dbReference>
<dbReference type="InterPro" id="IPR004648">
    <property type="entry name" value="Oligpept_transpt"/>
</dbReference>
<dbReference type="Pfam" id="PF03169">
    <property type="entry name" value="OPT"/>
    <property type="match status" value="1"/>
</dbReference>
<evidence type="ECO:0000256" key="7">
    <source>
        <dbReference type="ARBA" id="ARBA00023136"/>
    </source>
</evidence>
<proteinExistence type="predicted"/>
<comment type="subcellular location">
    <subcellularLocation>
        <location evidence="1">Membrane</location>
        <topology evidence="1">Multi-pass membrane protein</topology>
    </subcellularLocation>
</comment>
<feature type="transmembrane region" description="Helical" evidence="8">
    <location>
        <begin position="589"/>
        <end position="610"/>
    </location>
</feature>
<dbReference type="GO" id="GO:0015031">
    <property type="term" value="P:protein transport"/>
    <property type="evidence" value="ECO:0007669"/>
    <property type="project" value="UniProtKB-KW"/>
</dbReference>
<evidence type="ECO:0000256" key="2">
    <source>
        <dbReference type="ARBA" id="ARBA00022448"/>
    </source>
</evidence>
<dbReference type="GO" id="GO:0035673">
    <property type="term" value="F:oligopeptide transmembrane transporter activity"/>
    <property type="evidence" value="ECO:0007669"/>
    <property type="project" value="InterPro"/>
</dbReference>
<feature type="transmembrane region" description="Helical" evidence="8">
    <location>
        <begin position="668"/>
        <end position="688"/>
    </location>
</feature>
<keyword evidence="5" id="KW-0653">Protein transport</keyword>
<dbReference type="EMBL" id="CAJOBA010034027">
    <property type="protein sequence ID" value="CAF3976502.1"/>
    <property type="molecule type" value="Genomic_DNA"/>
</dbReference>
<dbReference type="Proteomes" id="UP000677228">
    <property type="component" value="Unassembled WGS sequence"/>
</dbReference>
<organism evidence="9 11">
    <name type="scientific">Didymodactylos carnosus</name>
    <dbReference type="NCBI Taxonomy" id="1234261"/>
    <lineage>
        <taxon>Eukaryota</taxon>
        <taxon>Metazoa</taxon>
        <taxon>Spiralia</taxon>
        <taxon>Gnathifera</taxon>
        <taxon>Rotifera</taxon>
        <taxon>Eurotatoria</taxon>
        <taxon>Bdelloidea</taxon>
        <taxon>Philodinida</taxon>
        <taxon>Philodinidae</taxon>
        <taxon>Didymodactylos</taxon>
    </lineage>
</organism>
<dbReference type="Proteomes" id="UP000682733">
    <property type="component" value="Unassembled WGS sequence"/>
</dbReference>
<gene>
    <name evidence="9" type="ORF">OVA965_LOCUS22277</name>
    <name evidence="10" type="ORF">TMI583_LOCUS22991</name>
</gene>
<evidence type="ECO:0000256" key="5">
    <source>
        <dbReference type="ARBA" id="ARBA00022927"/>
    </source>
</evidence>
<evidence type="ECO:0000256" key="4">
    <source>
        <dbReference type="ARBA" id="ARBA00022856"/>
    </source>
</evidence>
<keyword evidence="3 8" id="KW-0812">Transmembrane</keyword>
<evidence type="ECO:0000256" key="6">
    <source>
        <dbReference type="ARBA" id="ARBA00022989"/>
    </source>
</evidence>
<keyword evidence="7 8" id="KW-0472">Membrane</keyword>
<protein>
    <recommendedName>
        <fullName evidence="12">Oligopeptide transporter</fullName>
    </recommendedName>
</protein>